<dbReference type="PANTHER" id="PTHR43280">
    <property type="entry name" value="ARAC-FAMILY TRANSCRIPTIONAL REGULATOR"/>
    <property type="match status" value="1"/>
</dbReference>
<evidence type="ECO:0000256" key="1">
    <source>
        <dbReference type="ARBA" id="ARBA00023015"/>
    </source>
</evidence>
<dbReference type="InterPro" id="IPR018060">
    <property type="entry name" value="HTH_AraC"/>
</dbReference>
<accession>A0ABW5SQ21</accession>
<dbReference type="PANTHER" id="PTHR43280:SF30">
    <property type="entry name" value="MMSAB OPERON REGULATORY PROTEIN"/>
    <property type="match status" value="1"/>
</dbReference>
<proteinExistence type="predicted"/>
<dbReference type="RefSeq" id="WP_090725661.1">
    <property type="nucleotide sequence ID" value="NZ_JBHUMJ010000003.1"/>
</dbReference>
<evidence type="ECO:0000259" key="4">
    <source>
        <dbReference type="PROSITE" id="PS01124"/>
    </source>
</evidence>
<dbReference type="SUPFAM" id="SSF51215">
    <property type="entry name" value="Regulatory protein AraC"/>
    <property type="match status" value="1"/>
</dbReference>
<reference evidence="6" key="1">
    <citation type="journal article" date="2019" name="Int. J. Syst. Evol. Microbiol.">
        <title>The Global Catalogue of Microorganisms (GCM) 10K type strain sequencing project: providing services to taxonomists for standard genome sequencing and annotation.</title>
        <authorList>
            <consortium name="The Broad Institute Genomics Platform"/>
            <consortium name="The Broad Institute Genome Sequencing Center for Infectious Disease"/>
            <person name="Wu L."/>
            <person name="Ma J."/>
        </authorList>
    </citation>
    <scope>NUCLEOTIDE SEQUENCE [LARGE SCALE GENOMIC DNA]</scope>
    <source>
        <strain evidence="6">KCTC 33849</strain>
    </source>
</reference>
<dbReference type="SUPFAM" id="SSF46689">
    <property type="entry name" value="Homeodomain-like"/>
    <property type="match status" value="2"/>
</dbReference>
<dbReference type="Pfam" id="PF02311">
    <property type="entry name" value="AraC_binding"/>
    <property type="match status" value="1"/>
</dbReference>
<evidence type="ECO:0000313" key="5">
    <source>
        <dbReference type="EMBL" id="MFD2701890.1"/>
    </source>
</evidence>
<dbReference type="Proteomes" id="UP001597540">
    <property type="component" value="Unassembled WGS sequence"/>
</dbReference>
<comment type="caution">
    <text evidence="5">The sequence shown here is derived from an EMBL/GenBank/DDBJ whole genome shotgun (WGS) entry which is preliminary data.</text>
</comment>
<organism evidence="5 6">
    <name type="scientific">Paenibacillus shunpengii</name>
    <dbReference type="NCBI Taxonomy" id="2054424"/>
    <lineage>
        <taxon>Bacteria</taxon>
        <taxon>Bacillati</taxon>
        <taxon>Bacillota</taxon>
        <taxon>Bacilli</taxon>
        <taxon>Bacillales</taxon>
        <taxon>Paenibacillaceae</taxon>
        <taxon>Paenibacillus</taxon>
    </lineage>
</organism>
<keyword evidence="1" id="KW-0805">Transcription regulation</keyword>
<gene>
    <name evidence="5" type="ORF">ACFSVM_15610</name>
</gene>
<dbReference type="PROSITE" id="PS01124">
    <property type="entry name" value="HTH_ARAC_FAMILY_2"/>
    <property type="match status" value="1"/>
</dbReference>
<dbReference type="InterPro" id="IPR037923">
    <property type="entry name" value="HTH-like"/>
</dbReference>
<protein>
    <submittedName>
        <fullName evidence="5">AraC family transcriptional regulator</fullName>
    </submittedName>
</protein>
<dbReference type="SMART" id="SM00342">
    <property type="entry name" value="HTH_ARAC"/>
    <property type="match status" value="1"/>
</dbReference>
<dbReference type="Gene3D" id="1.10.10.60">
    <property type="entry name" value="Homeodomain-like"/>
    <property type="match status" value="2"/>
</dbReference>
<dbReference type="InterPro" id="IPR014710">
    <property type="entry name" value="RmlC-like_jellyroll"/>
</dbReference>
<keyword evidence="2" id="KW-0238">DNA-binding</keyword>
<dbReference type="Gene3D" id="2.60.120.10">
    <property type="entry name" value="Jelly Rolls"/>
    <property type="match status" value="1"/>
</dbReference>
<evidence type="ECO:0000313" key="6">
    <source>
        <dbReference type="Proteomes" id="UP001597540"/>
    </source>
</evidence>
<sequence>MNHATTLAGHDFVVTDIMYVLDRHPDPQWRLRSNFCNPHYVIAYCKSGQAEYHYNNEQVNVGKGDVLLFPKLYQHGAASDPHDPWSFLTVAFELADLQGTAEKAIESLPRCMASSYGYEMHELFGKLYRSWTSKKPGYLLLCRGLLMEMLYLIVRQFSQPLILTPQAHTIEKLMDDLQAHVHKTYSVDELAARVGLSPSYFRTVFKQTAGMTAIEYQNQLKINKAGDLLLGGYCNVSEAAEAVGFKDIYYFSRLFKKITGMPPSTYLKNR</sequence>
<evidence type="ECO:0000256" key="3">
    <source>
        <dbReference type="ARBA" id="ARBA00023163"/>
    </source>
</evidence>
<keyword evidence="6" id="KW-1185">Reference proteome</keyword>
<evidence type="ECO:0000256" key="2">
    <source>
        <dbReference type="ARBA" id="ARBA00023125"/>
    </source>
</evidence>
<feature type="domain" description="HTH araC/xylS-type" evidence="4">
    <location>
        <begin position="171"/>
        <end position="269"/>
    </location>
</feature>
<dbReference type="InterPro" id="IPR009057">
    <property type="entry name" value="Homeodomain-like_sf"/>
</dbReference>
<keyword evidence="3" id="KW-0804">Transcription</keyword>
<dbReference type="Pfam" id="PF12833">
    <property type="entry name" value="HTH_18"/>
    <property type="match status" value="1"/>
</dbReference>
<dbReference type="InterPro" id="IPR003313">
    <property type="entry name" value="AraC-bd"/>
</dbReference>
<dbReference type="EMBL" id="JBHUMJ010000003">
    <property type="protein sequence ID" value="MFD2701890.1"/>
    <property type="molecule type" value="Genomic_DNA"/>
</dbReference>
<name>A0ABW5SQ21_9BACL</name>